<dbReference type="AlphaFoldDB" id="A0A1S4G1Q0"/>
<dbReference type="OrthoDB" id="7763645at2759"/>
<evidence type="ECO:0000313" key="3">
    <source>
        <dbReference type="Proteomes" id="UP000682892"/>
    </source>
</evidence>
<reference evidence="2" key="3">
    <citation type="submission" date="2012-09" db="EMBL/GenBank/DDBJ databases">
        <authorList>
            <consortium name="VectorBase"/>
        </authorList>
    </citation>
    <scope>NUCLEOTIDE SEQUENCE</scope>
    <source>
        <strain evidence="2">Liverpool</strain>
    </source>
</reference>
<proteinExistence type="predicted"/>
<sequence>MKFFLALVGAFCLFGSLNAQSSTLSTTVNSAISISKTTLTAAIQQLNNTINTADQSVHTSWTQFIQSMVTLYTSYYNRFQNYTTIDLTSLNNTINNMHMMMMENQPIQDWSIGQIFTEVQTSALQVETALNTAVQTMSNSCAPPCANPTKVATCTTKFGPKLTTAPITMDRLTDCLTAELARYSDIGVMMAAQYPKILTSAVNYLKVVDVCDTPVPEVLNNPSQMYGSPSIQCLSTFMQRVSNMPYNYYISDNMRYPQTYLVQQRVMRCAKLAELDIKDRITKVVESFQNCL</sequence>
<dbReference type="Proteomes" id="UP000682892">
    <property type="component" value="Chromosome 2"/>
</dbReference>
<evidence type="ECO:0000256" key="1">
    <source>
        <dbReference type="SAM" id="SignalP"/>
    </source>
</evidence>
<gene>
    <name evidence="2" type="ORF">AaeL_AAEL014241</name>
</gene>
<organism evidence="2 3">
    <name type="scientific">Aedes aegypti</name>
    <name type="common">Yellowfever mosquito</name>
    <name type="synonym">Culex aegypti</name>
    <dbReference type="NCBI Taxonomy" id="7159"/>
    <lineage>
        <taxon>Eukaryota</taxon>
        <taxon>Metazoa</taxon>
        <taxon>Ecdysozoa</taxon>
        <taxon>Arthropoda</taxon>
        <taxon>Hexapoda</taxon>
        <taxon>Insecta</taxon>
        <taxon>Pterygota</taxon>
        <taxon>Neoptera</taxon>
        <taxon>Endopterygota</taxon>
        <taxon>Diptera</taxon>
        <taxon>Nematocera</taxon>
        <taxon>Culicoidea</taxon>
        <taxon>Culicidae</taxon>
        <taxon>Culicinae</taxon>
        <taxon>Aedini</taxon>
        <taxon>Aedes</taxon>
        <taxon>Stegomyia</taxon>
    </lineage>
</organism>
<dbReference type="EMBL" id="CH478230">
    <property type="protein sequence ID" value="EAT33483.1"/>
    <property type="molecule type" value="Genomic_DNA"/>
</dbReference>
<keyword evidence="1" id="KW-0732">Signal</keyword>
<reference evidence="2" key="2">
    <citation type="journal article" date="2007" name="Science">
        <title>Genome sequence of Aedes aegypti, a major arbovirus vector.</title>
        <authorList>
            <person name="Nene V."/>
            <person name="Wortman J.R."/>
            <person name="Lawson D."/>
            <person name="Haas B."/>
            <person name="Kodira C."/>
            <person name="Tu Z.J."/>
            <person name="Loftus B."/>
            <person name="Xi Z."/>
            <person name="Megy K."/>
            <person name="Grabherr M."/>
            <person name="Ren Q."/>
            <person name="Zdobnov E.M."/>
            <person name="Lobo N.F."/>
            <person name="Campbell K.S."/>
            <person name="Brown S.E."/>
            <person name="Bonaldo M.F."/>
            <person name="Zhu J."/>
            <person name="Sinkins S.P."/>
            <person name="Hogenkamp D.G."/>
            <person name="Amedeo P."/>
            <person name="Arensburger P."/>
            <person name="Atkinson P.W."/>
            <person name="Bidwell S."/>
            <person name="Biedler J."/>
            <person name="Birney E."/>
            <person name="Bruggner R.V."/>
            <person name="Costas J."/>
            <person name="Coy M.R."/>
            <person name="Crabtree J."/>
            <person name="Crawford M."/>
            <person name="Debruyn B."/>
            <person name="Decaprio D."/>
            <person name="Eiglmeier K."/>
            <person name="Eisenstadt E."/>
            <person name="El-Dorry H."/>
            <person name="Gelbart W.M."/>
            <person name="Gomes S.L."/>
            <person name="Hammond M."/>
            <person name="Hannick L.I."/>
            <person name="Hogan J.R."/>
            <person name="Holmes M.H."/>
            <person name="Jaffe D."/>
            <person name="Johnston J.S."/>
            <person name="Kennedy R.C."/>
            <person name="Koo H."/>
            <person name="Kravitz S."/>
            <person name="Kriventseva E.V."/>
            <person name="Kulp D."/>
            <person name="Labutti K."/>
            <person name="Lee E."/>
            <person name="Li S."/>
            <person name="Lovin D.D."/>
            <person name="Mao C."/>
            <person name="Mauceli E."/>
            <person name="Menck C.F."/>
            <person name="Miller J.R."/>
            <person name="Montgomery P."/>
            <person name="Mori A."/>
            <person name="Nascimento A.L."/>
            <person name="Naveira H.F."/>
            <person name="Nusbaum C."/>
            <person name="O'leary S."/>
            <person name="Orvis J."/>
            <person name="Pertea M."/>
            <person name="Quesneville H."/>
            <person name="Reidenbach K.R."/>
            <person name="Rogers Y.H."/>
            <person name="Roth C.W."/>
            <person name="Schneider J.R."/>
            <person name="Schatz M."/>
            <person name="Shumway M."/>
            <person name="Stanke M."/>
            <person name="Stinson E.O."/>
            <person name="Tubio J.M."/>
            <person name="Vanzee J.P."/>
            <person name="Verjovski-Almeida S."/>
            <person name="Werner D."/>
            <person name="White O."/>
            <person name="Wyder S."/>
            <person name="Zeng Q."/>
            <person name="Zhao Q."/>
            <person name="Zhao Y."/>
            <person name="Hill C.A."/>
            <person name="Raikhel A.S."/>
            <person name="Soares M.B."/>
            <person name="Knudson D.L."/>
            <person name="Lee N.H."/>
            <person name="Galagan J."/>
            <person name="Salzberg S.L."/>
            <person name="Paulsen I.T."/>
            <person name="Dimopoulos G."/>
            <person name="Collins F.H."/>
            <person name="Birren B."/>
            <person name="Fraser-Liggett C.M."/>
            <person name="Severson D.W."/>
        </authorList>
    </citation>
    <scope>NUCLEOTIDE SEQUENCE [LARGE SCALE GENOMIC DNA]</scope>
    <source>
        <strain evidence="2">Liverpool</strain>
    </source>
</reference>
<name>A0A1S4G1Q0_AEDAE</name>
<accession>A0A1S4G1Q0</accession>
<protein>
    <submittedName>
        <fullName evidence="2">AAEL014241-PA</fullName>
    </submittedName>
</protein>
<dbReference type="OMA" id="NTFSINC"/>
<evidence type="ECO:0000313" key="2">
    <source>
        <dbReference type="EMBL" id="EAT33483.1"/>
    </source>
</evidence>
<feature type="signal peptide" evidence="1">
    <location>
        <begin position="1"/>
        <end position="19"/>
    </location>
</feature>
<dbReference type="HOGENOM" id="CLU_953817_0_0_1"/>
<reference evidence="2" key="1">
    <citation type="submission" date="2005-10" db="EMBL/GenBank/DDBJ databases">
        <authorList>
            <person name="Loftus B.J."/>
            <person name="Nene V.M."/>
            <person name="Hannick L.I."/>
            <person name="Bidwell S."/>
            <person name="Haas B."/>
            <person name="Amedeo P."/>
            <person name="Orvis J."/>
            <person name="Wortman J.R."/>
            <person name="White O.R."/>
            <person name="Salzberg S."/>
            <person name="Shumway M."/>
            <person name="Koo H."/>
            <person name="Zhao Y."/>
            <person name="Holmes M."/>
            <person name="Miller J."/>
            <person name="Schatz M."/>
            <person name="Pop M."/>
            <person name="Pai G."/>
            <person name="Utterback T."/>
            <person name="Rogers Y.-H."/>
            <person name="Kravitz S."/>
            <person name="Fraser C.M."/>
        </authorList>
    </citation>
    <scope>NUCLEOTIDE SEQUENCE</scope>
    <source>
        <strain evidence="2">Liverpool</strain>
    </source>
</reference>
<dbReference type="KEGG" id="aag:5563939"/>
<feature type="chain" id="PRO_5036470368" evidence="1">
    <location>
        <begin position="20"/>
        <end position="292"/>
    </location>
</feature>